<reference evidence="1" key="1">
    <citation type="submission" date="2021-03" db="EMBL/GenBank/DDBJ databases">
        <title>Draft genome sequence of rust myrtle Austropuccinia psidii MF-1, a brazilian biotype.</title>
        <authorList>
            <person name="Quecine M.C."/>
            <person name="Pachon D.M.R."/>
            <person name="Bonatelli M.L."/>
            <person name="Correr F.H."/>
            <person name="Franceschini L.M."/>
            <person name="Leite T.F."/>
            <person name="Margarido G.R.A."/>
            <person name="Almeida C.A."/>
            <person name="Ferrarezi J.A."/>
            <person name="Labate C.A."/>
        </authorList>
    </citation>
    <scope>NUCLEOTIDE SEQUENCE</scope>
    <source>
        <strain evidence="1">MF-1</strain>
    </source>
</reference>
<sequence length="132" mass="14534">MFVVKITHLPNAITLSHCHYVDSLLEHYGMTSRKPVATPSMPKSHMEKASTTKRKAILKLGVNYYSAVKSLSYASMATRPDLSFTVSALSHFLDTPASHRHTHSISVTNVCTTLPTVVLIACNRSDNHSPAR</sequence>
<organism evidence="1 2">
    <name type="scientific">Austropuccinia psidii MF-1</name>
    <dbReference type="NCBI Taxonomy" id="1389203"/>
    <lineage>
        <taxon>Eukaryota</taxon>
        <taxon>Fungi</taxon>
        <taxon>Dikarya</taxon>
        <taxon>Basidiomycota</taxon>
        <taxon>Pucciniomycotina</taxon>
        <taxon>Pucciniomycetes</taxon>
        <taxon>Pucciniales</taxon>
        <taxon>Sphaerophragmiaceae</taxon>
        <taxon>Austropuccinia</taxon>
    </lineage>
</organism>
<keyword evidence="2" id="KW-1185">Reference proteome</keyword>
<evidence type="ECO:0000313" key="2">
    <source>
        <dbReference type="Proteomes" id="UP000765509"/>
    </source>
</evidence>
<gene>
    <name evidence="1" type="ORF">O181_001799</name>
</gene>
<protein>
    <recommendedName>
        <fullName evidence="3">Reverse transcriptase Ty1/copia-type domain-containing protein</fullName>
    </recommendedName>
</protein>
<name>A0A9Q3GC87_9BASI</name>
<evidence type="ECO:0008006" key="3">
    <source>
        <dbReference type="Google" id="ProtNLM"/>
    </source>
</evidence>
<dbReference type="EMBL" id="AVOT02000275">
    <property type="protein sequence ID" value="MBW0462084.1"/>
    <property type="molecule type" value="Genomic_DNA"/>
</dbReference>
<comment type="caution">
    <text evidence="1">The sequence shown here is derived from an EMBL/GenBank/DDBJ whole genome shotgun (WGS) entry which is preliminary data.</text>
</comment>
<proteinExistence type="predicted"/>
<dbReference type="AlphaFoldDB" id="A0A9Q3GC87"/>
<dbReference type="Proteomes" id="UP000765509">
    <property type="component" value="Unassembled WGS sequence"/>
</dbReference>
<evidence type="ECO:0000313" key="1">
    <source>
        <dbReference type="EMBL" id="MBW0462084.1"/>
    </source>
</evidence>
<accession>A0A9Q3GC87</accession>